<protein>
    <recommendedName>
        <fullName evidence="20">Actin-associated protein FAM107A</fullName>
    </recommendedName>
</protein>
<keyword evidence="9" id="KW-0965">Cell junction</keyword>
<evidence type="ECO:0000256" key="7">
    <source>
        <dbReference type="ARBA" id="ARBA00022490"/>
    </source>
</evidence>
<evidence type="ECO:0000313" key="24">
    <source>
        <dbReference type="Proteomes" id="UP001176940"/>
    </source>
</evidence>
<evidence type="ECO:0000256" key="22">
    <source>
        <dbReference type="SAM" id="MobiDB-lite"/>
    </source>
</evidence>
<evidence type="ECO:0000256" key="18">
    <source>
        <dbReference type="ARBA" id="ARBA00023306"/>
    </source>
</evidence>
<evidence type="ECO:0000256" key="12">
    <source>
        <dbReference type="ARBA" id="ARBA00023054"/>
    </source>
</evidence>
<keyword evidence="11" id="KW-0770">Synapse</keyword>
<dbReference type="Proteomes" id="UP001176940">
    <property type="component" value="Unassembled WGS sequence"/>
</dbReference>
<evidence type="ECO:0000256" key="8">
    <source>
        <dbReference type="ARBA" id="ARBA00022604"/>
    </source>
</evidence>
<evidence type="ECO:0000256" key="14">
    <source>
        <dbReference type="ARBA" id="ARBA00023203"/>
    </source>
</evidence>
<dbReference type="EMBL" id="CAUEEQ010011549">
    <property type="protein sequence ID" value="CAJ0935720.1"/>
    <property type="molecule type" value="Genomic_DNA"/>
</dbReference>
<evidence type="ECO:0000256" key="10">
    <source>
        <dbReference type="ARBA" id="ARBA00023016"/>
    </source>
</evidence>
<keyword evidence="15" id="KW-0206">Cytoskeleton</keyword>
<keyword evidence="17" id="KW-0966">Cell projection</keyword>
<dbReference type="PANTHER" id="PTHR16768">
    <property type="entry name" value="DOWN REGULATED IN RENAL CARCINOMA 1/TU3A"/>
    <property type="match status" value="1"/>
</dbReference>
<evidence type="ECO:0000256" key="19">
    <source>
        <dbReference type="ARBA" id="ARBA00034103"/>
    </source>
</evidence>
<dbReference type="InterPro" id="IPR009533">
    <property type="entry name" value="FAM107"/>
</dbReference>
<keyword evidence="18" id="KW-0131">Cell cycle</keyword>
<keyword evidence="24" id="KW-1185">Reference proteome</keyword>
<accession>A0ABN9L859</accession>
<evidence type="ECO:0000256" key="1">
    <source>
        <dbReference type="ARBA" id="ARBA00004123"/>
    </source>
</evidence>
<feature type="compositionally biased region" description="Basic and acidic residues" evidence="22">
    <location>
        <begin position="175"/>
        <end position="191"/>
    </location>
</feature>
<comment type="function">
    <text evidence="21">Stress-inducible actin-binding protein that plays a role in synaptic and cognitive functions by modulating actin filamentous (F-actin) dynamics. Mediates polymerization of globular actin to F-actin. Also binds to, stabilizes and bundles F-actin. Involved in synaptic function by regulating neurite outgrowth in an actin-dependent manner and for the acquisition of hippocampus-dependent cognitive function, such as learning and long-term memory. Plays a role in the actin and microtubule cytoskeleton organization; negatively regulates focal adhesion (FA) assembly promoting malignant glial cell migration in an actin-, microtubule- and MAP1A-dependent manner. Also involved in neuroblastoma G1/S phase cell cycle progression and cell proliferation inhibition by stimulating ubiquitination of NF-kappa-B subunit RELA and NF-kappa-B degradation in a COMMD1- and actin-dependent manner. May play a role in tumor development.</text>
</comment>
<reference evidence="23" key="1">
    <citation type="submission" date="2023-07" db="EMBL/GenBank/DDBJ databases">
        <authorList>
            <person name="Stuckert A."/>
        </authorList>
    </citation>
    <scope>NUCLEOTIDE SEQUENCE</scope>
</reference>
<evidence type="ECO:0000256" key="5">
    <source>
        <dbReference type="ARBA" id="ARBA00004529"/>
    </source>
</evidence>
<evidence type="ECO:0000256" key="17">
    <source>
        <dbReference type="ARBA" id="ARBA00023273"/>
    </source>
</evidence>
<dbReference type="PANTHER" id="PTHR16768:SF3">
    <property type="entry name" value="ACTIN-ASSOCIATED PROTEIN FAM107A"/>
    <property type="match status" value="1"/>
</dbReference>
<dbReference type="Gene3D" id="3.30.420.10">
    <property type="entry name" value="Ribonuclease H-like superfamily/Ribonuclease H"/>
    <property type="match status" value="1"/>
</dbReference>
<evidence type="ECO:0000256" key="20">
    <source>
        <dbReference type="ARBA" id="ARBA00040095"/>
    </source>
</evidence>
<keyword evidence="6" id="KW-1003">Cell membrane</keyword>
<sequence>MDGGKKGLKDREIEGTVKISGGSLMICGCFTAKGIGYFTRIDGGLSAELYVSIPQDELLHTLGYYGCKKDDLVFQQDNDPKHTSRLAKKWFNDNEVEVLDRPLQSPDHNPIKHLGLSIDKKPELQRVLENRRRDQIIQQKRQEEETKKMQSPFEQELLKRQQRLEQLEKEEQEPKDEAHAPEFIKVKENLRRTATLPSDEKVIHTD</sequence>
<keyword evidence="7" id="KW-0963">Cytoplasm</keyword>
<keyword evidence="16" id="KW-0539">Nucleus</keyword>
<evidence type="ECO:0000256" key="3">
    <source>
        <dbReference type="ARBA" id="ARBA00004246"/>
    </source>
</evidence>
<keyword evidence="13" id="KW-0472">Membrane</keyword>
<comment type="subcellular location">
    <subcellularLocation>
        <location evidence="3">Cell junction</location>
        <location evidence="3">Focal adhesion</location>
    </subcellularLocation>
    <subcellularLocation>
        <location evidence="2">Cell membrane</location>
    </subcellularLocation>
    <subcellularLocation>
        <location evidence="4">Cell projection</location>
    </subcellularLocation>
    <subcellularLocation>
        <location evidence="5">Cytoplasm</location>
        <location evidence="5">Cytoskeleton</location>
        <location evidence="5">Stress fiber</location>
    </subcellularLocation>
    <subcellularLocation>
        <location evidence="1">Nucleus</location>
    </subcellularLocation>
    <subcellularLocation>
        <location evidence="19">Synapse</location>
    </subcellularLocation>
</comment>
<evidence type="ECO:0000256" key="13">
    <source>
        <dbReference type="ARBA" id="ARBA00023136"/>
    </source>
</evidence>
<evidence type="ECO:0000256" key="15">
    <source>
        <dbReference type="ARBA" id="ARBA00023212"/>
    </source>
</evidence>
<evidence type="ECO:0000256" key="4">
    <source>
        <dbReference type="ARBA" id="ARBA00004316"/>
    </source>
</evidence>
<evidence type="ECO:0000256" key="16">
    <source>
        <dbReference type="ARBA" id="ARBA00023242"/>
    </source>
</evidence>
<evidence type="ECO:0000256" key="2">
    <source>
        <dbReference type="ARBA" id="ARBA00004236"/>
    </source>
</evidence>
<keyword evidence="8" id="KW-0341">Growth regulation</keyword>
<keyword evidence="10" id="KW-0346">Stress response</keyword>
<name>A0ABN9L859_9NEOB</name>
<evidence type="ECO:0000256" key="21">
    <source>
        <dbReference type="ARBA" id="ARBA00045129"/>
    </source>
</evidence>
<evidence type="ECO:0000313" key="23">
    <source>
        <dbReference type="EMBL" id="CAJ0935720.1"/>
    </source>
</evidence>
<dbReference type="PROSITE" id="PS51257">
    <property type="entry name" value="PROKAR_LIPOPROTEIN"/>
    <property type="match status" value="1"/>
</dbReference>
<evidence type="ECO:0000256" key="9">
    <source>
        <dbReference type="ARBA" id="ARBA00022949"/>
    </source>
</evidence>
<evidence type="ECO:0000256" key="6">
    <source>
        <dbReference type="ARBA" id="ARBA00022475"/>
    </source>
</evidence>
<keyword evidence="14" id="KW-0009">Actin-binding</keyword>
<keyword evidence="12" id="KW-0175">Coiled coil</keyword>
<dbReference type="Pfam" id="PF06625">
    <property type="entry name" value="DUF1151"/>
    <property type="match status" value="1"/>
</dbReference>
<dbReference type="InterPro" id="IPR036397">
    <property type="entry name" value="RNaseH_sf"/>
</dbReference>
<proteinExistence type="predicted"/>
<gene>
    <name evidence="23" type="ORF">RIMI_LOCUS6423758</name>
</gene>
<feature type="region of interest" description="Disordered" evidence="22">
    <location>
        <begin position="138"/>
        <end position="206"/>
    </location>
</feature>
<feature type="compositionally biased region" description="Basic and acidic residues" evidence="22">
    <location>
        <begin position="156"/>
        <end position="169"/>
    </location>
</feature>
<comment type="caution">
    <text evidence="23">The sequence shown here is derived from an EMBL/GenBank/DDBJ whole genome shotgun (WGS) entry which is preliminary data.</text>
</comment>
<organism evidence="23 24">
    <name type="scientific">Ranitomeya imitator</name>
    <name type="common">mimic poison frog</name>
    <dbReference type="NCBI Taxonomy" id="111125"/>
    <lineage>
        <taxon>Eukaryota</taxon>
        <taxon>Metazoa</taxon>
        <taxon>Chordata</taxon>
        <taxon>Craniata</taxon>
        <taxon>Vertebrata</taxon>
        <taxon>Euteleostomi</taxon>
        <taxon>Amphibia</taxon>
        <taxon>Batrachia</taxon>
        <taxon>Anura</taxon>
        <taxon>Neobatrachia</taxon>
        <taxon>Hyloidea</taxon>
        <taxon>Dendrobatidae</taxon>
        <taxon>Dendrobatinae</taxon>
        <taxon>Ranitomeya</taxon>
    </lineage>
</organism>
<feature type="compositionally biased region" description="Basic and acidic residues" evidence="22">
    <location>
        <begin position="138"/>
        <end position="148"/>
    </location>
</feature>
<evidence type="ECO:0000256" key="11">
    <source>
        <dbReference type="ARBA" id="ARBA00023018"/>
    </source>
</evidence>